<proteinExistence type="predicted"/>
<evidence type="ECO:0000259" key="1">
    <source>
        <dbReference type="Pfam" id="PF14301"/>
    </source>
</evidence>
<dbReference type="RefSeq" id="WP_163249888.1">
    <property type="nucleotide sequence ID" value="NZ_JAAIUV010000001.1"/>
</dbReference>
<dbReference type="Pfam" id="PF14301">
    <property type="entry name" value="DUF4376"/>
    <property type="match status" value="1"/>
</dbReference>
<evidence type="ECO:0000313" key="2">
    <source>
        <dbReference type="EMBL" id="NEX77369.1"/>
    </source>
</evidence>
<reference evidence="2" key="1">
    <citation type="submission" date="2020-02" db="EMBL/GenBank/DDBJ databases">
        <title>Bacillus sedimentmangrovi sp. nov., isolated from sediment of the mangrove ecosystem.</title>
        <authorList>
            <person name="Liu G."/>
        </authorList>
    </citation>
    <scope>NUCLEOTIDE SEQUENCE [LARGE SCALE GENOMIC DNA]</scope>
    <source>
        <strain evidence="2">SgZ-7</strain>
    </source>
</reference>
<comment type="caution">
    <text evidence="2">The sequence shown here is derived from an EMBL/GenBank/DDBJ whole genome shotgun (WGS) entry which is preliminary data.</text>
</comment>
<dbReference type="AlphaFoldDB" id="A0A6B3TM30"/>
<gene>
    <name evidence="2" type="ORF">G4Z05_00430</name>
</gene>
<feature type="domain" description="DUF4376" evidence="1">
    <location>
        <begin position="66"/>
        <end position="164"/>
    </location>
</feature>
<dbReference type="InterPro" id="IPR025484">
    <property type="entry name" value="DUF4376"/>
</dbReference>
<organism evidence="2 3">
    <name type="scientific">Neobacillus thermocopriae</name>
    <dbReference type="NCBI Taxonomy" id="1215031"/>
    <lineage>
        <taxon>Bacteria</taxon>
        <taxon>Bacillati</taxon>
        <taxon>Bacillota</taxon>
        <taxon>Bacilli</taxon>
        <taxon>Bacillales</taxon>
        <taxon>Bacillaceae</taxon>
        <taxon>Neobacillus</taxon>
    </lineage>
</organism>
<evidence type="ECO:0000313" key="3">
    <source>
        <dbReference type="Proteomes" id="UP000481621"/>
    </source>
</evidence>
<dbReference type="Proteomes" id="UP000481621">
    <property type="component" value="Unassembled WGS sequence"/>
</dbReference>
<keyword evidence="3" id="KW-1185">Reference proteome</keyword>
<dbReference type="EMBL" id="JAAIUV010000001">
    <property type="protein sequence ID" value="NEX77369.1"/>
    <property type="molecule type" value="Genomic_DNA"/>
</dbReference>
<sequence>MIQVWEVDSDGNIVEHYLMTQKQIDVARKEGKILIEFPWGEGFYSPKFDLENNKWIESDLESVLNQLKQEKFAELSQACREDILGYFKATVNGIEYEFSFDAEAQDNFTETLVLFTSNIIAEQEWTAWKDGQPVRIMLDKDSFMRVIQKAYGHKNSKIAKLRNELQPILESCTTIEEIKSITWN</sequence>
<accession>A0A6B3TM30</accession>
<protein>
    <recommendedName>
        <fullName evidence="1">DUF4376 domain-containing protein</fullName>
    </recommendedName>
</protein>
<name>A0A6B3TM30_9BACI</name>